<name>A0A9W7Y751_9FUNG</name>
<keyword evidence="3" id="KW-1185">Reference proteome</keyword>
<dbReference type="Proteomes" id="UP001149813">
    <property type="component" value="Unassembled WGS sequence"/>
</dbReference>
<reference evidence="2" key="1">
    <citation type="submission" date="2022-07" db="EMBL/GenBank/DDBJ databases">
        <title>Phylogenomic reconstructions and comparative analyses of Kickxellomycotina fungi.</title>
        <authorList>
            <person name="Reynolds N.K."/>
            <person name="Stajich J.E."/>
            <person name="Barry K."/>
            <person name="Grigoriev I.V."/>
            <person name="Crous P."/>
            <person name="Smith M.E."/>
        </authorList>
    </citation>
    <scope>NUCLEOTIDE SEQUENCE</scope>
    <source>
        <strain evidence="2">NBRC 32514</strain>
    </source>
</reference>
<feature type="compositionally biased region" description="Low complexity" evidence="1">
    <location>
        <begin position="75"/>
        <end position="91"/>
    </location>
</feature>
<dbReference type="OrthoDB" id="5554875at2759"/>
<dbReference type="EMBL" id="JANBOJ010000001">
    <property type="protein sequence ID" value="KAJ1725767.1"/>
    <property type="molecule type" value="Genomic_DNA"/>
</dbReference>
<feature type="region of interest" description="Disordered" evidence="1">
    <location>
        <begin position="1"/>
        <end position="110"/>
    </location>
</feature>
<evidence type="ECO:0000313" key="3">
    <source>
        <dbReference type="Proteomes" id="UP001149813"/>
    </source>
</evidence>
<evidence type="ECO:0000256" key="1">
    <source>
        <dbReference type="SAM" id="MobiDB-lite"/>
    </source>
</evidence>
<organism evidence="2 3">
    <name type="scientific">Coemansia erecta</name>
    <dbReference type="NCBI Taxonomy" id="147472"/>
    <lineage>
        <taxon>Eukaryota</taxon>
        <taxon>Fungi</taxon>
        <taxon>Fungi incertae sedis</taxon>
        <taxon>Zoopagomycota</taxon>
        <taxon>Kickxellomycotina</taxon>
        <taxon>Kickxellomycetes</taxon>
        <taxon>Kickxellales</taxon>
        <taxon>Kickxellaceae</taxon>
        <taxon>Coemansia</taxon>
    </lineage>
</organism>
<proteinExistence type="predicted"/>
<comment type="caution">
    <text evidence="2">The sequence shown here is derived from an EMBL/GenBank/DDBJ whole genome shotgun (WGS) entry which is preliminary data.</text>
</comment>
<feature type="compositionally biased region" description="Polar residues" evidence="1">
    <location>
        <begin position="30"/>
        <end position="74"/>
    </location>
</feature>
<accession>A0A9W7Y751</accession>
<protein>
    <submittedName>
        <fullName evidence="2">Uncharacterized protein</fullName>
    </submittedName>
</protein>
<evidence type="ECO:0000313" key="2">
    <source>
        <dbReference type="EMBL" id="KAJ1725767.1"/>
    </source>
</evidence>
<gene>
    <name evidence="2" type="ORF">LPJ53_000028</name>
</gene>
<feature type="compositionally biased region" description="Gly residues" evidence="1">
    <location>
        <begin position="98"/>
        <end position="110"/>
    </location>
</feature>
<sequence>MSHLFDNVKGKIEDTLEKVHRRLSHDSKDTANPTKNDSAQNQASKPENNMGQDSGGNANPPNYGQQAQNAGNSMGQNAQNLGQQAQNLGQQSMPQPNAGGGPGAPGGYNQ</sequence>
<dbReference type="AlphaFoldDB" id="A0A9W7Y751"/>
<feature type="compositionally biased region" description="Basic and acidic residues" evidence="1">
    <location>
        <begin position="1"/>
        <end position="29"/>
    </location>
</feature>